<reference evidence="2 3" key="1">
    <citation type="submission" date="2020-08" db="EMBL/GenBank/DDBJ databases">
        <title>Sequencing the genomes of 1000 actinobacteria strains.</title>
        <authorList>
            <person name="Klenk H.-P."/>
        </authorList>
    </citation>
    <scope>NUCLEOTIDE SEQUENCE [LARGE SCALE GENOMIC DNA]</scope>
    <source>
        <strain evidence="2 3">DSM 43675</strain>
    </source>
</reference>
<protein>
    <submittedName>
        <fullName evidence="2">Putative membrane protein YcfT</fullName>
    </submittedName>
</protein>
<keyword evidence="3" id="KW-1185">Reference proteome</keyword>
<organism evidence="2 3">
    <name type="scientific">Actinomadura coerulea</name>
    <dbReference type="NCBI Taxonomy" id="46159"/>
    <lineage>
        <taxon>Bacteria</taxon>
        <taxon>Bacillati</taxon>
        <taxon>Actinomycetota</taxon>
        <taxon>Actinomycetes</taxon>
        <taxon>Streptosporangiales</taxon>
        <taxon>Thermomonosporaceae</taxon>
        <taxon>Actinomadura</taxon>
    </lineage>
</organism>
<feature type="transmembrane region" description="Helical" evidence="1">
    <location>
        <begin position="98"/>
        <end position="118"/>
    </location>
</feature>
<feature type="transmembrane region" description="Helical" evidence="1">
    <location>
        <begin position="42"/>
        <end position="62"/>
    </location>
</feature>
<dbReference type="EMBL" id="JACHMQ010000001">
    <property type="protein sequence ID" value="MBB6399774.1"/>
    <property type="molecule type" value="Genomic_DNA"/>
</dbReference>
<dbReference type="RefSeq" id="WP_185031836.1">
    <property type="nucleotide sequence ID" value="NZ_JACHMQ010000001.1"/>
</dbReference>
<name>A0A7X0G5F7_9ACTN</name>
<comment type="caution">
    <text evidence="2">The sequence shown here is derived from an EMBL/GenBank/DDBJ whole genome shotgun (WGS) entry which is preliminary data.</text>
</comment>
<keyword evidence="1" id="KW-0812">Transmembrane</keyword>
<accession>A0A7X0G5F7</accession>
<evidence type="ECO:0000313" key="2">
    <source>
        <dbReference type="EMBL" id="MBB6399774.1"/>
    </source>
</evidence>
<proteinExistence type="predicted"/>
<dbReference type="Proteomes" id="UP000546324">
    <property type="component" value="Unassembled WGS sequence"/>
</dbReference>
<sequence>MRALLSAWFAAALVAALAVCTLKVAAPAIERGEPVDEYAQVLRVHLPWLLFCTFMAITSGSYVRDRRGGPGRVLAALPVPLLGSLAAAALGIPFSDTAVGLILHLIEAVLGVALGLALSRTLSRRWAAEVADTGERRGRRKARR</sequence>
<dbReference type="AlphaFoldDB" id="A0A7X0G5F7"/>
<evidence type="ECO:0000256" key="1">
    <source>
        <dbReference type="SAM" id="Phobius"/>
    </source>
</evidence>
<keyword evidence="1" id="KW-0472">Membrane</keyword>
<keyword evidence="1" id="KW-1133">Transmembrane helix</keyword>
<gene>
    <name evidence="2" type="ORF">BKA00_006688</name>
</gene>
<evidence type="ECO:0000313" key="3">
    <source>
        <dbReference type="Proteomes" id="UP000546324"/>
    </source>
</evidence>
<feature type="transmembrane region" description="Helical" evidence="1">
    <location>
        <begin position="74"/>
        <end position="92"/>
    </location>
</feature>